<evidence type="ECO:0000256" key="1">
    <source>
        <dbReference type="SAM" id="Coils"/>
    </source>
</evidence>
<dbReference type="Gene3D" id="2.30.30.130">
    <property type="entry name" value="Transposase, Mu, C-terminal"/>
    <property type="match status" value="1"/>
</dbReference>
<dbReference type="PROSITE" id="PS50994">
    <property type="entry name" value="INTEGRASE"/>
    <property type="match status" value="1"/>
</dbReference>
<evidence type="ECO:0000313" key="3">
    <source>
        <dbReference type="EMBL" id="VVD68676.1"/>
    </source>
</evidence>
<evidence type="ECO:0000313" key="4">
    <source>
        <dbReference type="Proteomes" id="UP000343335"/>
    </source>
</evidence>
<dbReference type="OrthoDB" id="5676324at2"/>
<keyword evidence="1" id="KW-0175">Coiled coil</keyword>
<dbReference type="GO" id="GO:0015074">
    <property type="term" value="P:DNA integration"/>
    <property type="evidence" value="ECO:0007669"/>
    <property type="project" value="InterPro"/>
</dbReference>
<dbReference type="InterPro" id="IPR012337">
    <property type="entry name" value="RNaseH-like_sf"/>
</dbReference>
<dbReference type="PANTHER" id="PTHR35004">
    <property type="entry name" value="TRANSPOSASE RV3428C-RELATED"/>
    <property type="match status" value="1"/>
</dbReference>
<accession>A0A5E4RYZ0</accession>
<dbReference type="EMBL" id="CABPSA010000001">
    <property type="protein sequence ID" value="VVD68676.1"/>
    <property type="molecule type" value="Genomic_DNA"/>
</dbReference>
<dbReference type="InterPro" id="IPR015378">
    <property type="entry name" value="Transposase-like_Mu_C"/>
</dbReference>
<protein>
    <submittedName>
        <fullName evidence="3">Transposase</fullName>
    </submittedName>
</protein>
<dbReference type="GO" id="GO:0003676">
    <property type="term" value="F:nucleic acid binding"/>
    <property type="evidence" value="ECO:0007669"/>
    <property type="project" value="InterPro"/>
</dbReference>
<sequence>MRSVLIKSDTMTSQVPAALNSDPWLVATEAQRQTAELRYQLIGPGVQLIQSGASVNNVAALLCERLRDAESAVQKQLLAHLGEVPSLSTLKRWLSAFRRQGKVGLLSHHTGRVRKEYGWELRATALFNLPSKPSYSAVSLKLRKEGFDTATESRVKTYLKSLPATLGENSPARVGKHLHKLRHQKYQPRTLEQIKVGDIYAGDGHTCDCYVAHPNTGGLFRPELTAFIDIRSRYVPGWYLSESESALSTVFALSHAMQTHDHLPLFLYLDRGAGYRAKMLNDESTGFYARFEMDVIGALPGNPHGKGWIERWFRTVRDHHDKFFAGGQLYCGDDMAEEVNRRLSVQVRSGKRQLASLAEYMASLANFIHEYNHTPMEVLEGRTPAQVWASLDRNPVVLSAEAIVRPREKRTVRRQMVELHKRQYYAAELALYDGKSLTIEYDLHDDKTVWLYDAKDRFICQASIVRTIGVVPQSRIDEQREKRLQGQIKRLERKTDEARARSLDSVTVQDQLAQLPDLQVQPVIDLERPGKGIVIDLLDNN</sequence>
<dbReference type="InterPro" id="IPR001584">
    <property type="entry name" value="Integrase_cat-core"/>
</dbReference>
<dbReference type="InterPro" id="IPR009004">
    <property type="entry name" value="Transposase_Mu_C"/>
</dbReference>
<organism evidence="3 4">
    <name type="scientific">Pandoraea commovens</name>
    <dbReference type="NCBI Taxonomy" id="2508289"/>
    <lineage>
        <taxon>Bacteria</taxon>
        <taxon>Pseudomonadati</taxon>
        <taxon>Pseudomonadota</taxon>
        <taxon>Betaproteobacteria</taxon>
        <taxon>Burkholderiales</taxon>
        <taxon>Burkholderiaceae</taxon>
        <taxon>Pandoraea</taxon>
    </lineage>
</organism>
<dbReference type="InterPro" id="IPR036397">
    <property type="entry name" value="RNaseH_sf"/>
</dbReference>
<name>A0A5E4RYZ0_9BURK</name>
<proteinExistence type="predicted"/>
<dbReference type="Gene3D" id="3.30.420.10">
    <property type="entry name" value="Ribonuclease H-like superfamily/Ribonuclease H"/>
    <property type="match status" value="1"/>
</dbReference>
<dbReference type="SUPFAM" id="SSF50610">
    <property type="entry name" value="mu transposase, C-terminal domain"/>
    <property type="match status" value="1"/>
</dbReference>
<dbReference type="PANTHER" id="PTHR35004:SF6">
    <property type="entry name" value="TRANSPOSASE"/>
    <property type="match status" value="1"/>
</dbReference>
<feature type="domain" description="Integrase catalytic" evidence="2">
    <location>
        <begin position="184"/>
        <end position="392"/>
    </location>
</feature>
<gene>
    <name evidence="3" type="ORF">PCO31010_00494</name>
</gene>
<dbReference type="SUPFAM" id="SSF53098">
    <property type="entry name" value="Ribonuclease H-like"/>
    <property type="match status" value="1"/>
</dbReference>
<dbReference type="AlphaFoldDB" id="A0A5E4RYZ0"/>
<feature type="coiled-coil region" evidence="1">
    <location>
        <begin position="474"/>
        <end position="501"/>
    </location>
</feature>
<evidence type="ECO:0000259" key="2">
    <source>
        <dbReference type="PROSITE" id="PS50994"/>
    </source>
</evidence>
<reference evidence="3 4" key="1">
    <citation type="submission" date="2019-08" db="EMBL/GenBank/DDBJ databases">
        <authorList>
            <person name="Peeters C."/>
        </authorList>
    </citation>
    <scope>NUCLEOTIDE SEQUENCE [LARGE SCALE GENOMIC DNA]</scope>
    <source>
        <strain evidence="3 4">LMG 31010</strain>
    </source>
</reference>
<dbReference type="Proteomes" id="UP000343335">
    <property type="component" value="Unassembled WGS sequence"/>
</dbReference>
<dbReference type="Pfam" id="PF09299">
    <property type="entry name" value="Mu-transpos_C"/>
    <property type="match status" value="1"/>
</dbReference>